<comment type="caution">
    <text evidence="1">The sequence shown here is derived from an EMBL/GenBank/DDBJ whole genome shotgun (WGS) entry which is preliminary data.</text>
</comment>
<protein>
    <submittedName>
        <fullName evidence="1">Uncharacterized protein</fullName>
    </submittedName>
</protein>
<gene>
    <name evidence="1" type="ORF">ETSY2_44085</name>
</gene>
<sequence>MSRKSGFSKGFPFKGPCIKGELPHHAKTLSRCGVPQVGLMLLVGEFADTDCAVLLRHIVNLPYAAHSAKSEKAKCLKAKNLTIGLSGYL</sequence>
<evidence type="ECO:0000313" key="2">
    <source>
        <dbReference type="Proteomes" id="UP000019140"/>
    </source>
</evidence>
<name>W4LIH3_9BACT</name>
<dbReference type="EMBL" id="AZHX01002023">
    <property type="protein sequence ID" value="ETW97714.1"/>
    <property type="molecule type" value="Genomic_DNA"/>
</dbReference>
<evidence type="ECO:0000313" key="1">
    <source>
        <dbReference type="EMBL" id="ETW97714.1"/>
    </source>
</evidence>
<proteinExistence type="predicted"/>
<accession>W4LIH3</accession>
<keyword evidence="2" id="KW-1185">Reference proteome</keyword>
<dbReference type="Proteomes" id="UP000019140">
    <property type="component" value="Unassembled WGS sequence"/>
</dbReference>
<organism evidence="1 2">
    <name type="scientific">Candidatus Entotheonella gemina</name>
    <dbReference type="NCBI Taxonomy" id="1429439"/>
    <lineage>
        <taxon>Bacteria</taxon>
        <taxon>Pseudomonadati</taxon>
        <taxon>Nitrospinota/Tectimicrobiota group</taxon>
        <taxon>Candidatus Tectimicrobiota</taxon>
        <taxon>Candidatus Entotheonellia</taxon>
        <taxon>Candidatus Entotheonellales</taxon>
        <taxon>Candidatus Entotheonellaceae</taxon>
        <taxon>Candidatus Entotheonella</taxon>
    </lineage>
</organism>
<dbReference type="AlphaFoldDB" id="W4LIH3"/>
<reference evidence="1 2" key="1">
    <citation type="journal article" date="2014" name="Nature">
        <title>An environmental bacterial taxon with a large and distinct metabolic repertoire.</title>
        <authorList>
            <person name="Wilson M.C."/>
            <person name="Mori T."/>
            <person name="Ruckert C."/>
            <person name="Uria A.R."/>
            <person name="Helf M.J."/>
            <person name="Takada K."/>
            <person name="Gernert C."/>
            <person name="Steffens U.A."/>
            <person name="Heycke N."/>
            <person name="Schmitt S."/>
            <person name="Rinke C."/>
            <person name="Helfrich E.J."/>
            <person name="Brachmann A.O."/>
            <person name="Gurgui C."/>
            <person name="Wakimoto T."/>
            <person name="Kracht M."/>
            <person name="Crusemann M."/>
            <person name="Hentschel U."/>
            <person name="Abe I."/>
            <person name="Matsunaga S."/>
            <person name="Kalinowski J."/>
            <person name="Takeyama H."/>
            <person name="Piel J."/>
        </authorList>
    </citation>
    <scope>NUCLEOTIDE SEQUENCE [LARGE SCALE GENOMIC DNA]</scope>
    <source>
        <strain evidence="2">TSY2</strain>
    </source>
</reference>
<dbReference type="HOGENOM" id="CLU_2449117_0_0_7"/>